<evidence type="ECO:0000313" key="2">
    <source>
        <dbReference type="Proteomes" id="UP001652582"/>
    </source>
</evidence>
<dbReference type="InterPro" id="IPR001584">
    <property type="entry name" value="Integrase_cat-core"/>
</dbReference>
<feature type="domain" description="Integrase catalytic" evidence="1">
    <location>
        <begin position="1393"/>
        <end position="1586"/>
    </location>
</feature>
<keyword evidence="2" id="KW-1185">Reference proteome</keyword>
<dbReference type="GeneID" id="112045429"/>
<dbReference type="Pfam" id="PF05380">
    <property type="entry name" value="Peptidase_A17"/>
    <property type="match status" value="1"/>
</dbReference>
<name>A0ABM3LPT4_BICAN</name>
<evidence type="ECO:0000259" key="1">
    <source>
        <dbReference type="PROSITE" id="PS50994"/>
    </source>
</evidence>
<dbReference type="RefSeq" id="XP_052741090.1">
    <property type="nucleotide sequence ID" value="XM_052885130.1"/>
</dbReference>
<dbReference type="SUPFAM" id="SSF53098">
    <property type="entry name" value="Ribonuclease H-like"/>
    <property type="match status" value="1"/>
</dbReference>
<dbReference type="Pfam" id="PF03564">
    <property type="entry name" value="DUF1759"/>
    <property type="match status" value="1"/>
</dbReference>
<dbReference type="PANTHER" id="PTHR47331">
    <property type="entry name" value="PHD-TYPE DOMAIN-CONTAINING PROTEIN"/>
    <property type="match status" value="1"/>
</dbReference>
<dbReference type="SUPFAM" id="SSF56672">
    <property type="entry name" value="DNA/RNA polymerases"/>
    <property type="match status" value="1"/>
</dbReference>
<sequence length="1702" mass="196115">MDKINSLITLQEDRLEQVQKAQLNFNKSPKQRINLSYLETRLETLENINNLFTKCHEEITSKIPRDERTTIGYFITDTFEKFEELYTNYKGTLKEKMKEFCQSQQMRTLSPSRTTNLPEVKLPTIHIPTFSGKYTEWPSFSDLFISIIHNNASLDDVRKLHYLKSLLSGEAEQLLKTITVTSQNYTLAWETISKRYNNVKYISNCILKRLFGIKTITSESGQLLKQLLDITSECINSLSNIGITTENWDVIVVYLTVTKLDPTSHRLWEQHVCTSDDLPTFQMLCQFLETRFRALEMCESNLKTVKSKLFHVNTMQHNCIFCKGDHYIYQCKQFSKKTYSERRDFAQANKLCFNCLIPNHDSRRCMRNTFCRVSGCNKKHHSLLHPEKKYTNQETQELTNQEDKNIVAHFIKQPGQVLLATALVDVAWKNNKTHTYRALIDPGSQATFVTEDLVQSAGLKRIKINGLVSGLSEGSSVHVKYMVEFRIRSRIEPHFTLSVNAYVLKKITNHLPSQQCIVTNWPDLEQITLADPTFNMPNKVDLLLGAEVYAQIINDGLLKSPGGVVAQKTHLGWILSGGTTETKQNVVVNMHICECESTLLKKFWEIENDVLTSERKQTKDEMRCEEIYKNTTIKTKDNRYKVCLPFKDGCEKPAEICGNTREVAISRFVQLERRFKRDPEFKEDYTKVIHEYLDLGHMEIADNDIKNTVYLPHHAVIRNDKITSKTRVVFDASAKGSNFKSLNDTLLVGPTLQKDLRTLIMNWRQYKIVLVSDLVKMYRQVLIADEHTDYQRIIWRDDPDEQYKSYKLLTVTFGTASAPYLAVRTLLQTAEDNKKDYPLAAEITKTSFYMDDLLTGCHCVDQGIEIYNQMNELMAHGGFELRKWCSNSNELLARISKDKQHLEETYEIKFDNIVKILGLCWDRNQDKFKFSVNLPEIAEIVTKRKVLSDVARLFDPFGWLAPIIIVAKVFLQKLWLSNSGWDDQLPPQLLDEWKTYRNQLKYLQNIELDRWLSICPNQTSVEIHGFADASMVAYAAVVYTKVITDDEKVIVTLLESKTKVAPLKQISVARLELCAAHLLAKLLSQTANNLKIPKSQIYAYTDSTVVLAWIEGQPNKWQTFVANRVSEIQTLLDNHVWNHVTSKENPADLASRGIQPSDLTNCSLWWQGPNFLKERVNKRNRNKAYTTNLEERKQNIKSFHSEMEEKPIYERFSSLNKLIRVLSYCRRFLHLKHKKEISMNKTTYLNTKEMKETLQICITIAQRKEFMEEIKDLKEKGSVKKRSKLLTLSPYLDEQHILRVGGRLQGAKISTEVRHPIILPKGSHLTMLIIRDAHIKLLHGGNRLVANYIQNQYWVIGLKPMIKGILRKCVICLRHKGITVQPRMGELPAIRITPGRPFEVSGLDFAGPVQMRPYKGRGYKSVKGYICLFVCMKTKAVHLEVVSDLTSQGFLACFKKFVARRGHCSQLWSDNATNFVGAARELKEMFDQAKSNLPKEIAESLANDGTTWNFIPPRAPNFGGLWESAVKSVKNHLVKVLGNSTLTFEEMSTLLAQIEACLNSRPIGELNDHPDDLMPLTPAHFLIGESTMLIPEPSYENVKLNALDRWTLIQKMTQHFWQRWSNEYLHLLQQRQKWHKSSPYPEVGQVVLIKDDDLPPTKWSMGRVTGLHVGPDNQVRVAELKCKSTILKRPLNKLVMLPKDNN</sequence>
<dbReference type="InterPro" id="IPR005312">
    <property type="entry name" value="DUF1759"/>
</dbReference>
<dbReference type="InterPro" id="IPR040676">
    <property type="entry name" value="DUF5641"/>
</dbReference>
<organism evidence="2 3">
    <name type="scientific">Bicyclus anynana</name>
    <name type="common">Squinting bush brown butterfly</name>
    <dbReference type="NCBI Taxonomy" id="110368"/>
    <lineage>
        <taxon>Eukaryota</taxon>
        <taxon>Metazoa</taxon>
        <taxon>Ecdysozoa</taxon>
        <taxon>Arthropoda</taxon>
        <taxon>Hexapoda</taxon>
        <taxon>Insecta</taxon>
        <taxon>Pterygota</taxon>
        <taxon>Neoptera</taxon>
        <taxon>Endopterygota</taxon>
        <taxon>Lepidoptera</taxon>
        <taxon>Glossata</taxon>
        <taxon>Ditrysia</taxon>
        <taxon>Papilionoidea</taxon>
        <taxon>Nymphalidae</taxon>
        <taxon>Satyrinae</taxon>
        <taxon>Satyrini</taxon>
        <taxon>Mycalesina</taxon>
        <taxon>Bicyclus</taxon>
    </lineage>
</organism>
<dbReference type="Proteomes" id="UP001652582">
    <property type="component" value="Chromosome 13"/>
</dbReference>
<gene>
    <name evidence="3" type="primary">LOC112045429</name>
</gene>
<dbReference type="Gene3D" id="3.30.420.10">
    <property type="entry name" value="Ribonuclease H-like superfamily/Ribonuclease H"/>
    <property type="match status" value="1"/>
</dbReference>
<dbReference type="InterPro" id="IPR036397">
    <property type="entry name" value="RNaseH_sf"/>
</dbReference>
<protein>
    <submittedName>
        <fullName evidence="3">Uncharacterized protein LOC112045429</fullName>
    </submittedName>
</protein>
<dbReference type="PANTHER" id="PTHR47331:SF1">
    <property type="entry name" value="GAG-LIKE PROTEIN"/>
    <property type="match status" value="1"/>
</dbReference>
<accession>A0ABM3LPT4</accession>
<dbReference type="Pfam" id="PF18701">
    <property type="entry name" value="DUF5641"/>
    <property type="match status" value="1"/>
</dbReference>
<dbReference type="InterPro" id="IPR008042">
    <property type="entry name" value="Retrotrans_Pao"/>
</dbReference>
<dbReference type="PROSITE" id="PS50994">
    <property type="entry name" value="INTEGRASE"/>
    <property type="match status" value="1"/>
</dbReference>
<proteinExistence type="predicted"/>
<dbReference type="InterPro" id="IPR021109">
    <property type="entry name" value="Peptidase_aspartic_dom_sf"/>
</dbReference>
<evidence type="ECO:0000313" key="3">
    <source>
        <dbReference type="RefSeq" id="XP_052741090.1"/>
    </source>
</evidence>
<dbReference type="CDD" id="cd01644">
    <property type="entry name" value="RT_pepA17"/>
    <property type="match status" value="1"/>
</dbReference>
<dbReference type="InterPro" id="IPR012337">
    <property type="entry name" value="RNaseH-like_sf"/>
</dbReference>
<dbReference type="Gene3D" id="2.40.70.10">
    <property type="entry name" value="Acid Proteases"/>
    <property type="match status" value="1"/>
</dbReference>
<dbReference type="InterPro" id="IPR043502">
    <property type="entry name" value="DNA/RNA_pol_sf"/>
</dbReference>
<reference evidence="3" key="1">
    <citation type="submission" date="2025-08" db="UniProtKB">
        <authorList>
            <consortium name="RefSeq"/>
        </authorList>
    </citation>
    <scope>IDENTIFICATION</scope>
</reference>